<reference evidence="9" key="1">
    <citation type="journal article" date="2019" name="Int. J. Syst. Evol. Microbiol.">
        <title>The Global Catalogue of Microorganisms (GCM) 10K type strain sequencing project: providing services to taxonomists for standard genome sequencing and annotation.</title>
        <authorList>
            <consortium name="The Broad Institute Genomics Platform"/>
            <consortium name="The Broad Institute Genome Sequencing Center for Infectious Disease"/>
            <person name="Wu L."/>
            <person name="Ma J."/>
        </authorList>
    </citation>
    <scope>NUCLEOTIDE SEQUENCE [LARGE SCALE GENOMIC DNA]</scope>
    <source>
        <strain evidence="9">CGMCC 4.7645</strain>
    </source>
</reference>
<dbReference type="PANTHER" id="PTHR10695">
    <property type="entry name" value="DEPHOSPHO-COA KINASE-RELATED"/>
    <property type="match status" value="1"/>
</dbReference>
<accession>A0ABW5G775</accession>
<comment type="catalytic activity">
    <reaction evidence="6">
        <text>3'-dephospho-CoA + ATP = ADP + CoA + H(+)</text>
        <dbReference type="Rhea" id="RHEA:18245"/>
        <dbReference type="ChEBI" id="CHEBI:15378"/>
        <dbReference type="ChEBI" id="CHEBI:30616"/>
        <dbReference type="ChEBI" id="CHEBI:57287"/>
        <dbReference type="ChEBI" id="CHEBI:57328"/>
        <dbReference type="ChEBI" id="CHEBI:456216"/>
        <dbReference type="EC" id="2.7.1.24"/>
    </reaction>
</comment>
<sequence length="395" mass="42584">MLRVGLTGGIGAGKSTVAARLAEHGAVLIDADAIAREVVEPGTEGLAELVGTFGEGILTPEGALDRSALAAKAFRDEEERRKLNGILHPRIGARTAELAAGAAPDAIVVHDIPLLVEGGLGAGYHLVIVVDAPVATRVRRLVESRGMSEEDARARIAAQADEAARRAAADVWLDNSGFPDVILAEVDRLWADRLVPFEANIRLRRPRPRTAPRLVPHDDAWRGQAARALARVRLAAGERAVRADHIGSTAVPGLPAKDVLDLQLTVSTLDEADAVEEALSAAGFPRAEGPWWDEPQDGSVQRWPKRFHYGADPARPVNLHVRSLDTPAWRLSLVFTAWMRANPSERDAYARLKNELAGAHDTTEAYAAAKQGWVNAAFRRAEAWVQATGWEPENA</sequence>
<dbReference type="InterPro" id="IPR027417">
    <property type="entry name" value="P-loop_NTPase"/>
</dbReference>
<keyword evidence="4 6" id="KW-0547">Nucleotide-binding</keyword>
<dbReference type="RefSeq" id="WP_378271854.1">
    <property type="nucleotide sequence ID" value="NZ_JBHUKR010000029.1"/>
</dbReference>
<evidence type="ECO:0000256" key="2">
    <source>
        <dbReference type="ARBA" id="ARBA00011058"/>
    </source>
</evidence>
<dbReference type="InterPro" id="IPR043519">
    <property type="entry name" value="NT_sf"/>
</dbReference>
<comment type="subcellular location">
    <subcellularLocation>
        <location evidence="6">Cytoplasm</location>
    </subcellularLocation>
</comment>
<name>A0ABW5G775_9PSEU</name>
<keyword evidence="5 6" id="KW-0067">ATP-binding</keyword>
<dbReference type="Pfam" id="PF04229">
    <property type="entry name" value="GrpB"/>
    <property type="match status" value="1"/>
</dbReference>
<dbReference type="Gene3D" id="3.30.460.10">
    <property type="entry name" value="Beta Polymerase, domain 2"/>
    <property type="match status" value="1"/>
</dbReference>
<dbReference type="InterPro" id="IPR001977">
    <property type="entry name" value="Depp_CoAkinase"/>
</dbReference>
<protein>
    <recommendedName>
        <fullName evidence="6 7">Dephospho-CoA kinase</fullName>
        <ecNumber evidence="6 7">2.7.1.24</ecNumber>
    </recommendedName>
    <alternativeName>
        <fullName evidence="6">Dephosphocoenzyme A kinase</fullName>
    </alternativeName>
</protein>
<evidence type="ECO:0000256" key="5">
    <source>
        <dbReference type="ARBA" id="ARBA00022840"/>
    </source>
</evidence>
<comment type="similarity">
    <text evidence="6">Belongs to the CoaE family.</text>
</comment>
<keyword evidence="6" id="KW-0173">Coenzyme A biosynthesis</keyword>
<evidence type="ECO:0000313" key="8">
    <source>
        <dbReference type="EMBL" id="MFD2422500.1"/>
    </source>
</evidence>
<evidence type="ECO:0000256" key="7">
    <source>
        <dbReference type="NCBIfam" id="TIGR00152"/>
    </source>
</evidence>
<gene>
    <name evidence="6 8" type="primary">coaE</name>
    <name evidence="8" type="ORF">ACFSXZ_39870</name>
</gene>
<dbReference type="InterPro" id="IPR007344">
    <property type="entry name" value="GrpB/CoaE"/>
</dbReference>
<comment type="pathway">
    <text evidence="6">Cofactor biosynthesis; coenzyme A biosynthesis; CoA from (R)-pantothenate: step 5/5.</text>
</comment>
<dbReference type="EMBL" id="JBHUKR010000029">
    <property type="protein sequence ID" value="MFD2422500.1"/>
    <property type="molecule type" value="Genomic_DNA"/>
</dbReference>
<evidence type="ECO:0000256" key="3">
    <source>
        <dbReference type="ARBA" id="ARBA00022490"/>
    </source>
</evidence>
<keyword evidence="3 6" id="KW-0963">Cytoplasm</keyword>
<proteinExistence type="inferred from homology"/>
<dbReference type="PROSITE" id="PS51219">
    <property type="entry name" value="DPCK"/>
    <property type="match status" value="1"/>
</dbReference>
<dbReference type="NCBIfam" id="TIGR00152">
    <property type="entry name" value="dephospho-CoA kinase"/>
    <property type="match status" value="1"/>
</dbReference>
<evidence type="ECO:0000256" key="1">
    <source>
        <dbReference type="ARBA" id="ARBA00008826"/>
    </source>
</evidence>
<comment type="similarity">
    <text evidence="1">In the N-terminal section; belongs to the CoaE family.</text>
</comment>
<dbReference type="SUPFAM" id="SSF81301">
    <property type="entry name" value="Nucleotidyltransferase"/>
    <property type="match status" value="1"/>
</dbReference>
<feature type="binding site" evidence="6">
    <location>
        <begin position="11"/>
        <end position="16"/>
    </location>
    <ligand>
        <name>ATP</name>
        <dbReference type="ChEBI" id="CHEBI:30616"/>
    </ligand>
</feature>
<keyword evidence="6 8" id="KW-0418">Kinase</keyword>
<dbReference type="GO" id="GO:0004140">
    <property type="term" value="F:dephospho-CoA kinase activity"/>
    <property type="evidence" value="ECO:0007669"/>
    <property type="project" value="UniProtKB-EC"/>
</dbReference>
<evidence type="ECO:0000256" key="6">
    <source>
        <dbReference type="HAMAP-Rule" id="MF_00376"/>
    </source>
</evidence>
<dbReference type="CDD" id="cd02022">
    <property type="entry name" value="DPCK"/>
    <property type="match status" value="1"/>
</dbReference>
<organism evidence="8 9">
    <name type="scientific">Amycolatopsis pigmentata</name>
    <dbReference type="NCBI Taxonomy" id="450801"/>
    <lineage>
        <taxon>Bacteria</taxon>
        <taxon>Bacillati</taxon>
        <taxon>Actinomycetota</taxon>
        <taxon>Actinomycetes</taxon>
        <taxon>Pseudonocardiales</taxon>
        <taxon>Pseudonocardiaceae</taxon>
        <taxon>Amycolatopsis</taxon>
    </lineage>
</organism>
<dbReference type="Gene3D" id="3.40.50.300">
    <property type="entry name" value="P-loop containing nucleotide triphosphate hydrolases"/>
    <property type="match status" value="1"/>
</dbReference>
<dbReference type="HAMAP" id="MF_00376">
    <property type="entry name" value="Dephospho_CoA_kinase"/>
    <property type="match status" value="1"/>
</dbReference>
<comment type="similarity">
    <text evidence="2">In the C-terminal section; belongs to the UPF0157 (GrpB) family.</text>
</comment>
<dbReference type="Pfam" id="PF01121">
    <property type="entry name" value="CoaE"/>
    <property type="match status" value="1"/>
</dbReference>
<dbReference type="EC" id="2.7.1.24" evidence="6 7"/>
<keyword evidence="6 8" id="KW-0808">Transferase</keyword>
<evidence type="ECO:0000256" key="4">
    <source>
        <dbReference type="ARBA" id="ARBA00022741"/>
    </source>
</evidence>
<comment type="function">
    <text evidence="6">Catalyzes the phosphorylation of the 3'-hydroxyl group of dephosphocoenzyme A to form coenzyme A.</text>
</comment>
<dbReference type="SUPFAM" id="SSF52540">
    <property type="entry name" value="P-loop containing nucleoside triphosphate hydrolases"/>
    <property type="match status" value="1"/>
</dbReference>
<dbReference type="NCBIfam" id="NF002879">
    <property type="entry name" value="PRK03333.1"/>
    <property type="match status" value="1"/>
</dbReference>
<keyword evidence="9" id="KW-1185">Reference proteome</keyword>
<evidence type="ECO:0000313" key="9">
    <source>
        <dbReference type="Proteomes" id="UP001597417"/>
    </source>
</evidence>
<dbReference type="PANTHER" id="PTHR10695:SF46">
    <property type="entry name" value="BIFUNCTIONAL COENZYME A SYNTHASE-RELATED"/>
    <property type="match status" value="1"/>
</dbReference>
<comment type="caution">
    <text evidence="8">The sequence shown here is derived from an EMBL/GenBank/DDBJ whole genome shotgun (WGS) entry which is preliminary data.</text>
</comment>
<dbReference type="Proteomes" id="UP001597417">
    <property type="component" value="Unassembled WGS sequence"/>
</dbReference>